<dbReference type="Pfam" id="PF00697">
    <property type="entry name" value="PRAI"/>
    <property type="match status" value="1"/>
</dbReference>
<evidence type="ECO:0000313" key="11">
    <source>
        <dbReference type="EMBL" id="RGD57458.1"/>
    </source>
</evidence>
<reference evidence="11 12" key="1">
    <citation type="submission" date="2018-08" db="EMBL/GenBank/DDBJ databases">
        <title>Diversity &amp; Physiological Properties of Lignin-Decomposing Actinobacteria from Soil.</title>
        <authorList>
            <person name="Roh S.G."/>
            <person name="Kim S.B."/>
        </authorList>
    </citation>
    <scope>NUCLEOTIDE SEQUENCE [LARGE SCALE GENOMIC DNA]</scope>
    <source>
        <strain evidence="11 12">MMS17-GH009</strain>
    </source>
</reference>
<dbReference type="GO" id="GO:0004640">
    <property type="term" value="F:phosphoribosylanthranilate isomerase activity"/>
    <property type="evidence" value="ECO:0007669"/>
    <property type="project" value="UniProtKB-UniRule"/>
</dbReference>
<evidence type="ECO:0000256" key="9">
    <source>
        <dbReference type="HAMAP-Rule" id="MF_00135"/>
    </source>
</evidence>
<evidence type="ECO:0000256" key="3">
    <source>
        <dbReference type="ARBA" id="ARBA00012572"/>
    </source>
</evidence>
<keyword evidence="5 9" id="KW-0028">Amino-acid biosynthesis</keyword>
<dbReference type="PANTHER" id="PTHR42894:SF1">
    <property type="entry name" value="N-(5'-PHOSPHORIBOSYL)ANTHRANILATE ISOMERASE"/>
    <property type="match status" value="1"/>
</dbReference>
<evidence type="ECO:0000256" key="1">
    <source>
        <dbReference type="ARBA" id="ARBA00001164"/>
    </source>
</evidence>
<feature type="domain" description="N-(5'phosphoribosyl) anthranilate isomerase (PRAI)" evidence="10">
    <location>
        <begin position="4"/>
        <end position="194"/>
    </location>
</feature>
<gene>
    <name evidence="9" type="primary">trpF</name>
    <name evidence="11" type="ORF">DR950_06310</name>
</gene>
<dbReference type="InterPro" id="IPR001240">
    <property type="entry name" value="PRAI_dom"/>
</dbReference>
<dbReference type="EC" id="5.3.1.24" evidence="3 9"/>
<dbReference type="InterPro" id="IPR013785">
    <property type="entry name" value="Aldolase_TIM"/>
</dbReference>
<dbReference type="AlphaFoldDB" id="A0A372ZNJ5"/>
<protein>
    <recommendedName>
        <fullName evidence="4 9">N-(5'-phosphoribosyl)anthranilate isomerase</fullName>
        <shortName evidence="9">PRAI</shortName>
        <ecNumber evidence="3 9">5.3.1.24</ecNumber>
    </recommendedName>
</protein>
<keyword evidence="6 9" id="KW-0822">Tryptophan biosynthesis</keyword>
<dbReference type="UniPathway" id="UPA00035">
    <property type="reaction ID" value="UER00042"/>
</dbReference>
<proteinExistence type="inferred from homology"/>
<dbReference type="GO" id="GO:0000162">
    <property type="term" value="P:L-tryptophan biosynthetic process"/>
    <property type="evidence" value="ECO:0007669"/>
    <property type="project" value="UniProtKB-UniRule"/>
</dbReference>
<dbReference type="EMBL" id="QVIG01000001">
    <property type="protein sequence ID" value="RGD57458.1"/>
    <property type="molecule type" value="Genomic_DNA"/>
</dbReference>
<keyword evidence="8 9" id="KW-0413">Isomerase</keyword>
<evidence type="ECO:0000256" key="7">
    <source>
        <dbReference type="ARBA" id="ARBA00023141"/>
    </source>
</evidence>
<dbReference type="HAMAP" id="MF_00135">
    <property type="entry name" value="PRAI"/>
    <property type="match status" value="1"/>
</dbReference>
<sequence length="230" mass="24203">MLLKICGAASAEDVASLDRAGADLVGLWHGVPRGHADLTLHQLIVVADAVHRTARLRPVLVTFLNDAEALRAATAAARVPWVQLHGYQPPGLVRTLKGSTDLIVVKVLHLGADTRAERSLIPAYERAGTDLFLLDAVAGDGRIGSTGQPADCAAVLGIADRLSRPFLLAGGLSADNREAYRAVLDHPLFLGIDVDTAARDPDGRLSTERVTAVRRGWRVPDGAGAAGRPG</sequence>
<evidence type="ECO:0000313" key="12">
    <source>
        <dbReference type="Proteomes" id="UP000263377"/>
    </source>
</evidence>
<comment type="similarity">
    <text evidence="9">Belongs to the TrpF family.</text>
</comment>
<dbReference type="Gene3D" id="3.20.20.70">
    <property type="entry name" value="Aldolase class I"/>
    <property type="match status" value="1"/>
</dbReference>
<evidence type="ECO:0000256" key="5">
    <source>
        <dbReference type="ARBA" id="ARBA00022605"/>
    </source>
</evidence>
<evidence type="ECO:0000256" key="8">
    <source>
        <dbReference type="ARBA" id="ARBA00023235"/>
    </source>
</evidence>
<dbReference type="SUPFAM" id="SSF51366">
    <property type="entry name" value="Ribulose-phoshate binding barrel"/>
    <property type="match status" value="1"/>
</dbReference>
<comment type="caution">
    <text evidence="11">The sequence shown here is derived from an EMBL/GenBank/DDBJ whole genome shotgun (WGS) entry which is preliminary data.</text>
</comment>
<dbReference type="InterPro" id="IPR011060">
    <property type="entry name" value="RibuloseP-bd_barrel"/>
</dbReference>
<comment type="pathway">
    <text evidence="2 9">Amino-acid biosynthesis; L-tryptophan biosynthesis; L-tryptophan from chorismate: step 3/5.</text>
</comment>
<dbReference type="InterPro" id="IPR044643">
    <property type="entry name" value="TrpF_fam"/>
</dbReference>
<evidence type="ECO:0000256" key="6">
    <source>
        <dbReference type="ARBA" id="ARBA00022822"/>
    </source>
</evidence>
<name>A0A372ZNJ5_9ACTN</name>
<dbReference type="PANTHER" id="PTHR42894">
    <property type="entry name" value="N-(5'-PHOSPHORIBOSYL)ANTHRANILATE ISOMERASE"/>
    <property type="match status" value="1"/>
</dbReference>
<evidence type="ECO:0000256" key="4">
    <source>
        <dbReference type="ARBA" id="ARBA00022272"/>
    </source>
</evidence>
<evidence type="ECO:0000256" key="2">
    <source>
        <dbReference type="ARBA" id="ARBA00004664"/>
    </source>
</evidence>
<keyword evidence="7 9" id="KW-0057">Aromatic amino acid biosynthesis</keyword>
<organism evidence="11 12">
    <name type="scientific">Kitasatospora xanthocidica</name>
    <dbReference type="NCBI Taxonomy" id="83382"/>
    <lineage>
        <taxon>Bacteria</taxon>
        <taxon>Bacillati</taxon>
        <taxon>Actinomycetota</taxon>
        <taxon>Actinomycetes</taxon>
        <taxon>Kitasatosporales</taxon>
        <taxon>Streptomycetaceae</taxon>
        <taxon>Kitasatospora</taxon>
    </lineage>
</organism>
<comment type="catalytic activity">
    <reaction evidence="1 9">
        <text>N-(5-phospho-beta-D-ribosyl)anthranilate = 1-(2-carboxyphenylamino)-1-deoxy-D-ribulose 5-phosphate</text>
        <dbReference type="Rhea" id="RHEA:21540"/>
        <dbReference type="ChEBI" id="CHEBI:18277"/>
        <dbReference type="ChEBI" id="CHEBI:58613"/>
        <dbReference type="EC" id="5.3.1.24"/>
    </reaction>
</comment>
<dbReference type="RefSeq" id="WP_117486235.1">
    <property type="nucleotide sequence ID" value="NZ_QVIG01000001.1"/>
</dbReference>
<dbReference type="Proteomes" id="UP000263377">
    <property type="component" value="Unassembled WGS sequence"/>
</dbReference>
<accession>A0A372ZNJ5</accession>
<evidence type="ECO:0000259" key="10">
    <source>
        <dbReference type="Pfam" id="PF00697"/>
    </source>
</evidence>
<keyword evidence="12" id="KW-1185">Reference proteome</keyword>